<dbReference type="EMBL" id="GG745343">
    <property type="protein sequence ID" value="KNE63866.1"/>
    <property type="molecule type" value="Genomic_DNA"/>
</dbReference>
<feature type="compositionally biased region" description="Low complexity" evidence="1">
    <location>
        <begin position="147"/>
        <end position="165"/>
    </location>
</feature>
<proteinExistence type="predicted"/>
<dbReference type="Proteomes" id="UP000054350">
    <property type="component" value="Unassembled WGS sequence"/>
</dbReference>
<sequence length="519" mass="54081">MPPSPFFALAGLSHIGQTPRPGQVYAKMRNDQRRVNPVLAAGTAEKRRPGRPKGSTTKTGSAGKKPRAPAKTKAAAKKNKGQEEEDEDEDELEGIRTAPRPAKSAAVKTIHSLFADHPPPEDMQVDSDFEQPTKSASKGGSGKNKMVVAALAKPARATKTPAKAPAKAKPKPRTVVAEDDEEEDEIDELADNDDDGDDVFLPALTRPRPKPERTSARLRHEPAPSLSIPATRKRSAPKTKAIIADSAVELDEHEQPHDAEEHDHALNDSTRADGEPPRKKRATAPAKESLRPIEHLQTDHDESSSDTDDSDNADPHAAVHEPQFQLTQPLAELPRSPPAVATRDDTASQPSLARGPLPATPRARRAAGGSGSGSPSPVAPAPAPARLASRLPPPLLLARSQRAGSAVSGTHRPSSPVGSTVSDARRSSSPAPPPPPPPRAGSARPARPITTIAMSSASSPAAATVAPPGSKSPAADDAGMDGSTAAVRAAAAARSQRIGQGARAVGVEWQAHSAAGLGE</sequence>
<feature type="compositionally biased region" description="Acidic residues" evidence="1">
    <location>
        <begin position="177"/>
        <end position="198"/>
    </location>
</feature>
<organism evidence="2 3">
    <name type="scientific">Allomyces macrogynus (strain ATCC 38327)</name>
    <name type="common">Allomyces javanicus var. macrogynus</name>
    <dbReference type="NCBI Taxonomy" id="578462"/>
    <lineage>
        <taxon>Eukaryota</taxon>
        <taxon>Fungi</taxon>
        <taxon>Fungi incertae sedis</taxon>
        <taxon>Blastocladiomycota</taxon>
        <taxon>Blastocladiomycetes</taxon>
        <taxon>Blastocladiales</taxon>
        <taxon>Blastocladiaceae</taxon>
        <taxon>Allomyces</taxon>
    </lineage>
</organism>
<feature type="compositionally biased region" description="Acidic residues" evidence="1">
    <location>
        <begin position="83"/>
        <end position="92"/>
    </location>
</feature>
<accession>A0A0L0SMT6</accession>
<dbReference type="OrthoDB" id="5600181at2759"/>
<dbReference type="VEuPathDB" id="FungiDB:AMAG_08931"/>
<feature type="compositionally biased region" description="Basic residues" evidence="1">
    <location>
        <begin position="64"/>
        <end position="79"/>
    </location>
</feature>
<feature type="compositionally biased region" description="Basic and acidic residues" evidence="1">
    <location>
        <begin position="253"/>
        <end position="277"/>
    </location>
</feature>
<reference evidence="2 3" key="1">
    <citation type="submission" date="2009-11" db="EMBL/GenBank/DDBJ databases">
        <title>Annotation of Allomyces macrogynus ATCC 38327.</title>
        <authorList>
            <consortium name="The Broad Institute Genome Sequencing Platform"/>
            <person name="Russ C."/>
            <person name="Cuomo C."/>
            <person name="Burger G."/>
            <person name="Gray M.W."/>
            <person name="Holland P.W.H."/>
            <person name="King N."/>
            <person name="Lang F.B.F."/>
            <person name="Roger A.J."/>
            <person name="Ruiz-Trillo I."/>
            <person name="Young S.K."/>
            <person name="Zeng Q."/>
            <person name="Gargeya S."/>
            <person name="Fitzgerald M."/>
            <person name="Haas B."/>
            <person name="Abouelleil A."/>
            <person name="Alvarado L."/>
            <person name="Arachchi H.M."/>
            <person name="Berlin A."/>
            <person name="Chapman S.B."/>
            <person name="Gearin G."/>
            <person name="Goldberg J."/>
            <person name="Griggs A."/>
            <person name="Gujja S."/>
            <person name="Hansen M."/>
            <person name="Heiman D."/>
            <person name="Howarth C."/>
            <person name="Larimer J."/>
            <person name="Lui A."/>
            <person name="MacDonald P.J.P."/>
            <person name="McCowen C."/>
            <person name="Montmayeur A."/>
            <person name="Murphy C."/>
            <person name="Neiman D."/>
            <person name="Pearson M."/>
            <person name="Priest M."/>
            <person name="Roberts A."/>
            <person name="Saif S."/>
            <person name="Shea T."/>
            <person name="Sisk P."/>
            <person name="Stolte C."/>
            <person name="Sykes S."/>
            <person name="Wortman J."/>
            <person name="Nusbaum C."/>
            <person name="Birren B."/>
        </authorList>
    </citation>
    <scope>NUCLEOTIDE SEQUENCE [LARGE SCALE GENOMIC DNA]</scope>
    <source>
        <strain evidence="2 3">ATCC 38327</strain>
    </source>
</reference>
<evidence type="ECO:0000313" key="3">
    <source>
        <dbReference type="Proteomes" id="UP000054350"/>
    </source>
</evidence>
<dbReference type="AlphaFoldDB" id="A0A0L0SMT6"/>
<feature type="compositionally biased region" description="Low complexity" evidence="1">
    <location>
        <begin position="384"/>
        <end position="400"/>
    </location>
</feature>
<feature type="compositionally biased region" description="Low complexity" evidence="1">
    <location>
        <begin position="352"/>
        <end position="361"/>
    </location>
</feature>
<name>A0A0L0SMT6_ALLM3</name>
<feature type="compositionally biased region" description="Pro residues" evidence="1">
    <location>
        <begin position="430"/>
        <end position="439"/>
    </location>
</feature>
<feature type="region of interest" description="Disordered" evidence="1">
    <location>
        <begin position="1"/>
        <end position="486"/>
    </location>
</feature>
<evidence type="ECO:0000313" key="2">
    <source>
        <dbReference type="EMBL" id="KNE63866.1"/>
    </source>
</evidence>
<dbReference type="OMA" id="QDNDADF"/>
<evidence type="ECO:0000256" key="1">
    <source>
        <dbReference type="SAM" id="MobiDB-lite"/>
    </source>
</evidence>
<keyword evidence="3" id="KW-1185">Reference proteome</keyword>
<feature type="compositionally biased region" description="Basic and acidic residues" evidence="1">
    <location>
        <begin position="288"/>
        <end position="303"/>
    </location>
</feature>
<feature type="compositionally biased region" description="Low complexity" evidence="1">
    <location>
        <begin position="440"/>
        <end position="468"/>
    </location>
</feature>
<gene>
    <name evidence="2" type="ORF">AMAG_08931</name>
</gene>
<feature type="compositionally biased region" description="Polar residues" evidence="1">
    <location>
        <begin position="407"/>
        <end position="421"/>
    </location>
</feature>
<reference evidence="3" key="2">
    <citation type="submission" date="2009-11" db="EMBL/GenBank/DDBJ databases">
        <title>The Genome Sequence of Allomyces macrogynus strain ATCC 38327.</title>
        <authorList>
            <consortium name="The Broad Institute Genome Sequencing Platform"/>
            <person name="Russ C."/>
            <person name="Cuomo C."/>
            <person name="Shea T."/>
            <person name="Young S.K."/>
            <person name="Zeng Q."/>
            <person name="Koehrsen M."/>
            <person name="Haas B."/>
            <person name="Borodovsky M."/>
            <person name="Guigo R."/>
            <person name="Alvarado L."/>
            <person name="Berlin A."/>
            <person name="Borenstein D."/>
            <person name="Chen Z."/>
            <person name="Engels R."/>
            <person name="Freedman E."/>
            <person name="Gellesch M."/>
            <person name="Goldberg J."/>
            <person name="Griggs A."/>
            <person name="Gujja S."/>
            <person name="Heiman D."/>
            <person name="Hepburn T."/>
            <person name="Howarth C."/>
            <person name="Jen D."/>
            <person name="Larson L."/>
            <person name="Lewis B."/>
            <person name="Mehta T."/>
            <person name="Park D."/>
            <person name="Pearson M."/>
            <person name="Roberts A."/>
            <person name="Saif S."/>
            <person name="Shenoy N."/>
            <person name="Sisk P."/>
            <person name="Stolte C."/>
            <person name="Sykes S."/>
            <person name="Walk T."/>
            <person name="White J."/>
            <person name="Yandava C."/>
            <person name="Burger G."/>
            <person name="Gray M.W."/>
            <person name="Holland P.W.H."/>
            <person name="King N."/>
            <person name="Lang F.B.F."/>
            <person name="Roger A.J."/>
            <person name="Ruiz-Trillo I."/>
            <person name="Lander E."/>
            <person name="Nusbaum C."/>
        </authorList>
    </citation>
    <scope>NUCLEOTIDE SEQUENCE [LARGE SCALE GENOMIC DNA]</scope>
    <source>
        <strain evidence="3">ATCC 38327</strain>
    </source>
</reference>
<protein>
    <submittedName>
        <fullName evidence="2">Uncharacterized protein</fullName>
    </submittedName>
</protein>
<feature type="compositionally biased region" description="Basic and acidic residues" evidence="1">
    <location>
        <begin position="209"/>
        <end position="222"/>
    </location>
</feature>